<dbReference type="AlphaFoldDB" id="A0A6J4LD71"/>
<protein>
    <submittedName>
        <fullName evidence="1">Uncharacterized protein</fullName>
    </submittedName>
</protein>
<organism evidence="1">
    <name type="scientific">uncultured Frankineae bacterium</name>
    <dbReference type="NCBI Taxonomy" id="437475"/>
    <lineage>
        <taxon>Bacteria</taxon>
        <taxon>Bacillati</taxon>
        <taxon>Actinomycetota</taxon>
        <taxon>Actinomycetes</taxon>
        <taxon>Frankiales</taxon>
        <taxon>environmental samples</taxon>
    </lineage>
</organism>
<evidence type="ECO:0000313" key="1">
    <source>
        <dbReference type="EMBL" id="CAA9325794.1"/>
    </source>
</evidence>
<reference evidence="1" key="1">
    <citation type="submission" date="2020-02" db="EMBL/GenBank/DDBJ databases">
        <authorList>
            <person name="Meier V. D."/>
        </authorList>
    </citation>
    <scope>NUCLEOTIDE SEQUENCE</scope>
    <source>
        <strain evidence="1">AVDCRST_MAG07</strain>
    </source>
</reference>
<name>A0A6J4LD71_9ACTN</name>
<sequence>MATVYLVPAGHDSAPGVGPGDYLLRPSDGDLYEVGKQGSSCTWIGTVAASLLPALPPVDAPQEAPEQAALLTAVQGIEVAEHHRGG</sequence>
<dbReference type="EMBL" id="CADCUB010000076">
    <property type="protein sequence ID" value="CAA9325794.1"/>
    <property type="molecule type" value="Genomic_DNA"/>
</dbReference>
<accession>A0A6J4LD71</accession>
<gene>
    <name evidence="1" type="ORF">AVDCRST_MAG07-1463</name>
</gene>
<proteinExistence type="predicted"/>